<gene>
    <name evidence="2" type="ORF">HXW94_07415</name>
</gene>
<accession>A0A850T726</accession>
<evidence type="ECO:0000313" key="3">
    <source>
        <dbReference type="Proteomes" id="UP000553343"/>
    </source>
</evidence>
<sequence length="286" mass="32206">MKQQGLFIGVNEYEKDSGLGSLKFAEKDADHISRIFSSRYGFEVDTLLGKAATQGGIEGALVNYQGGDLFVLFYAGHGGESHGQYKLFPSGASANGLGALDFRVLSDILQYNFGFRKILILLDACRNENRVYDNRRRASPGFYASRDIQAALVGESYVDIIYGCGEGQVSYEAEELGHGLFTYALSQVLANGPEQMHCSFLLTHSYPSSMNDEKFLLHRVCPNKLLRSHFLSTGLKFRRTYGIYYLLLFCDAQHKAWFSRLFYAHSPKDFTCFRSVKHNPISFQRT</sequence>
<dbReference type="AlphaFoldDB" id="A0A850T726"/>
<dbReference type="EMBL" id="JACADJ010000018">
    <property type="protein sequence ID" value="NWH04815.1"/>
    <property type="molecule type" value="Genomic_DNA"/>
</dbReference>
<dbReference type="GO" id="GO:0004197">
    <property type="term" value="F:cysteine-type endopeptidase activity"/>
    <property type="evidence" value="ECO:0007669"/>
    <property type="project" value="InterPro"/>
</dbReference>
<comment type="caution">
    <text evidence="2">The sequence shown here is derived from an EMBL/GenBank/DDBJ whole genome shotgun (WGS) entry which is preliminary data.</text>
</comment>
<dbReference type="InterPro" id="IPR029030">
    <property type="entry name" value="Caspase-like_dom_sf"/>
</dbReference>
<proteinExistence type="predicted"/>
<dbReference type="GO" id="GO:0006508">
    <property type="term" value="P:proteolysis"/>
    <property type="evidence" value="ECO:0007669"/>
    <property type="project" value="InterPro"/>
</dbReference>
<reference evidence="2 3" key="1">
    <citation type="submission" date="2020-06" db="EMBL/GenBank/DDBJ databases">
        <title>High-quality draft genome of sulfate reducer Desulfobacter latus type strain AcrS2 isolated from marine sediment.</title>
        <authorList>
            <person name="Hoppe M."/>
            <person name="Larsen C.K."/>
            <person name="Marshall I.P.G."/>
            <person name="Schramm A."/>
            <person name="Marietou A.G."/>
        </authorList>
    </citation>
    <scope>NUCLEOTIDE SEQUENCE [LARGE SCALE GENOMIC DNA]</scope>
    <source>
        <strain evidence="2 3">AcRS2</strain>
    </source>
</reference>
<name>A0A850T726_9BACT</name>
<dbReference type="RefSeq" id="WP_178366267.1">
    <property type="nucleotide sequence ID" value="NZ_JACADJ010000018.1"/>
</dbReference>
<dbReference type="PANTHER" id="PTHR22576:SF37">
    <property type="entry name" value="MUCOSA-ASSOCIATED LYMPHOID TISSUE LYMPHOMA TRANSLOCATION PROTEIN 1"/>
    <property type="match status" value="1"/>
</dbReference>
<evidence type="ECO:0000313" key="2">
    <source>
        <dbReference type="EMBL" id="NWH04815.1"/>
    </source>
</evidence>
<dbReference type="Pfam" id="PF00656">
    <property type="entry name" value="Peptidase_C14"/>
    <property type="match status" value="1"/>
</dbReference>
<evidence type="ECO:0000259" key="1">
    <source>
        <dbReference type="Pfam" id="PF00656"/>
    </source>
</evidence>
<dbReference type="InterPro" id="IPR011600">
    <property type="entry name" value="Pept_C14_caspase"/>
</dbReference>
<dbReference type="Gene3D" id="3.40.50.1460">
    <property type="match status" value="1"/>
</dbReference>
<feature type="domain" description="Peptidase C14 caspase" evidence="1">
    <location>
        <begin position="6"/>
        <end position="203"/>
    </location>
</feature>
<dbReference type="Proteomes" id="UP000553343">
    <property type="component" value="Unassembled WGS sequence"/>
</dbReference>
<keyword evidence="3" id="KW-1185">Reference proteome</keyword>
<dbReference type="PANTHER" id="PTHR22576">
    <property type="entry name" value="MUCOSA ASSOCIATED LYMPHOID TISSUE LYMPHOMA TRANSLOCATION PROTEIN 1/PARACASPASE"/>
    <property type="match status" value="1"/>
</dbReference>
<dbReference type="SUPFAM" id="SSF52129">
    <property type="entry name" value="Caspase-like"/>
    <property type="match status" value="1"/>
</dbReference>
<dbReference type="InterPro" id="IPR052039">
    <property type="entry name" value="Caspase-related_regulators"/>
</dbReference>
<protein>
    <submittedName>
        <fullName evidence="2">Caspase family protein</fullName>
    </submittedName>
</protein>
<organism evidence="2 3">
    <name type="scientific">Desulfobacter latus</name>
    <dbReference type="NCBI Taxonomy" id="2292"/>
    <lineage>
        <taxon>Bacteria</taxon>
        <taxon>Pseudomonadati</taxon>
        <taxon>Thermodesulfobacteriota</taxon>
        <taxon>Desulfobacteria</taxon>
        <taxon>Desulfobacterales</taxon>
        <taxon>Desulfobacteraceae</taxon>
        <taxon>Desulfobacter</taxon>
    </lineage>
</organism>